<proteinExistence type="predicted"/>
<dbReference type="EMBL" id="QGKV02001507">
    <property type="protein sequence ID" value="KAF3528780.1"/>
    <property type="molecule type" value="Genomic_DNA"/>
</dbReference>
<dbReference type="Proteomes" id="UP000266723">
    <property type="component" value="Unassembled WGS sequence"/>
</dbReference>
<comment type="caution">
    <text evidence="1">The sequence shown here is derived from an EMBL/GenBank/DDBJ whole genome shotgun (WGS) entry which is preliminary data.</text>
</comment>
<gene>
    <name evidence="1" type="ORF">DY000_02039861</name>
</gene>
<keyword evidence="2" id="KW-1185">Reference proteome</keyword>
<organism evidence="1 2">
    <name type="scientific">Brassica cretica</name>
    <name type="common">Mustard</name>
    <dbReference type="NCBI Taxonomy" id="69181"/>
    <lineage>
        <taxon>Eukaryota</taxon>
        <taxon>Viridiplantae</taxon>
        <taxon>Streptophyta</taxon>
        <taxon>Embryophyta</taxon>
        <taxon>Tracheophyta</taxon>
        <taxon>Spermatophyta</taxon>
        <taxon>Magnoliopsida</taxon>
        <taxon>eudicotyledons</taxon>
        <taxon>Gunneridae</taxon>
        <taxon>Pentapetalae</taxon>
        <taxon>rosids</taxon>
        <taxon>malvids</taxon>
        <taxon>Brassicales</taxon>
        <taxon>Brassicaceae</taxon>
        <taxon>Brassiceae</taxon>
        <taxon>Brassica</taxon>
    </lineage>
</organism>
<evidence type="ECO:0000313" key="1">
    <source>
        <dbReference type="EMBL" id="KAF3528780.1"/>
    </source>
</evidence>
<accession>A0ABQ7B9E3</accession>
<reference evidence="1 2" key="1">
    <citation type="journal article" date="2020" name="BMC Genomics">
        <title>Intraspecific diversification of the crop wild relative Brassica cretica Lam. using demographic model selection.</title>
        <authorList>
            <person name="Kioukis A."/>
            <person name="Michalopoulou V.A."/>
            <person name="Briers L."/>
            <person name="Pirintsos S."/>
            <person name="Studholme D.J."/>
            <person name="Pavlidis P."/>
            <person name="Sarris P.F."/>
        </authorList>
    </citation>
    <scope>NUCLEOTIDE SEQUENCE [LARGE SCALE GENOMIC DNA]</scope>
    <source>
        <strain evidence="2">cv. PFS-1207/04</strain>
    </source>
</reference>
<sequence length="98" mass="11679">MGSTSRVNLCLRCLNFSEFRTSQSYLWRPDPCTDYDEDLKHTRRKNKHEEDKRFKPPDLNQERHQDITCFILIKEAPPDAAYKPKPSKKPIWDKTLTL</sequence>
<name>A0ABQ7B9E3_BRACR</name>
<evidence type="ECO:0000313" key="2">
    <source>
        <dbReference type="Proteomes" id="UP000266723"/>
    </source>
</evidence>
<protein>
    <submittedName>
        <fullName evidence="1">Uncharacterized protein</fullName>
    </submittedName>
</protein>